<evidence type="ECO:0000313" key="3">
    <source>
        <dbReference type="RefSeq" id="XP_014670212.1"/>
    </source>
</evidence>
<protein>
    <submittedName>
        <fullName evidence="3">Stimulator of interferon genes protein-like</fullName>
    </submittedName>
</protein>
<dbReference type="Gene3D" id="1.20.5.5200">
    <property type="match status" value="1"/>
</dbReference>
<dbReference type="GeneID" id="106811183"/>
<gene>
    <name evidence="3" type="primary">LOC106811183</name>
</gene>
<dbReference type="Proteomes" id="UP000695022">
    <property type="component" value="Unplaced"/>
</dbReference>
<dbReference type="Gene3D" id="3.40.50.12100">
    <property type="entry name" value="Stimulator of interferon genes protein"/>
    <property type="match status" value="1"/>
</dbReference>
<reference evidence="3" key="1">
    <citation type="submission" date="2025-08" db="UniProtKB">
        <authorList>
            <consortium name="RefSeq"/>
        </authorList>
    </citation>
    <scope>IDENTIFICATION</scope>
</reference>
<proteinExistence type="predicted"/>
<organism evidence="2 3">
    <name type="scientific">Priapulus caudatus</name>
    <name type="common">Priapulid worm</name>
    <dbReference type="NCBI Taxonomy" id="37621"/>
    <lineage>
        <taxon>Eukaryota</taxon>
        <taxon>Metazoa</taxon>
        <taxon>Ecdysozoa</taxon>
        <taxon>Scalidophora</taxon>
        <taxon>Priapulida</taxon>
        <taxon>Priapulimorpha</taxon>
        <taxon>Priapulimorphida</taxon>
        <taxon>Priapulidae</taxon>
        <taxon>Priapulus</taxon>
    </lineage>
</organism>
<accession>A0ABM1EDE1</accession>
<dbReference type="InterPro" id="IPR029158">
    <property type="entry name" value="STING"/>
</dbReference>
<sequence length="179" mass="20018">MAAAESVSIGEGLAYNYYTGYLNLVLPSLSERIDNSESGKYVKKKKLLLLIPTNAEMPPKLQEVVASISYVGALTPFVVERAGFQRKYPNHVYSIKHNEKELSFVADMPANMLTLRDMVADAKLTGFTEEDKLQEVQKYVAFLRKTLEKRPHLSEACEIIVFNDSREAEELIAAAASRA</sequence>
<dbReference type="PANTHER" id="PTHR34339:SF1">
    <property type="entry name" value="STIMULATOR OF INTERFERON GENES PROTEIN"/>
    <property type="match status" value="1"/>
</dbReference>
<dbReference type="Pfam" id="PF15009">
    <property type="entry name" value="STING_LBD"/>
    <property type="match status" value="1"/>
</dbReference>
<feature type="domain" description="STING ligand-binding" evidence="1">
    <location>
        <begin position="9"/>
        <end position="172"/>
    </location>
</feature>
<dbReference type="RefSeq" id="XP_014670212.1">
    <property type="nucleotide sequence ID" value="XM_014814726.1"/>
</dbReference>
<evidence type="ECO:0000259" key="1">
    <source>
        <dbReference type="Pfam" id="PF15009"/>
    </source>
</evidence>
<dbReference type="InterPro" id="IPR038623">
    <property type="entry name" value="STING_C_sf"/>
</dbReference>
<dbReference type="InterPro" id="IPR055432">
    <property type="entry name" value="STING_LBD"/>
</dbReference>
<evidence type="ECO:0000313" key="2">
    <source>
        <dbReference type="Proteomes" id="UP000695022"/>
    </source>
</evidence>
<keyword evidence="2" id="KW-1185">Reference proteome</keyword>
<dbReference type="PANTHER" id="PTHR34339">
    <property type="entry name" value="STIMULATOR OF INTERFERON GENES PROTEIN"/>
    <property type="match status" value="1"/>
</dbReference>
<name>A0ABM1EDE1_PRICU</name>